<sequence>MDAPAPRLSDVHVVPDILRVIYDLLPCPFDRLHMGQFRVEEEDARAARCFGSVEVSLTIGRHRHRLLNLRTGGSFKLPSLFVLNNGLHIPLVILAATLSSSQMQGQSVIGAIVSSRRGVSGTDRQLAFWRLGQCDTIDKMMTPEGPGLEDLIFHKGSFHVLAEAEYMFVYTPRCDEGEDMGQISVETRYCYFSQVGRHYDEHVAAHYLVESRDELLMVVRLTPHHGQPTSAFRVFQIVHLRDRLHLTVDIFDGTAEYTWNERHELDGRVLFVGRGCSRSHQVADHAGFEEEGVYFLDDGSFSDGDKDKLLLQNSDQLQFSCTDSGRWSAPTRQIESFFPEQVQSSYSPPGCITCLCCRENFSLECLSVLEKAQPHIIHRDIKSSNVLLFDDDFAKIADFDFSNQAPDMAARLHSTRVLGTFGYHAPEGQQSLVTWATPRLSEDKVRQCVDSRLGGDYPPKAVAKFAAVAALCVQYEADFRPNMSNVVKALQPLLNARATNPGENAGS</sequence>
<dbReference type="InterPro" id="IPR005174">
    <property type="entry name" value="KIB1-4_b-propeller"/>
</dbReference>
<evidence type="ECO:0000313" key="8">
    <source>
        <dbReference type="Proteomes" id="UP000006038"/>
    </source>
</evidence>
<organism evidence="7">
    <name type="scientific">Oryza brachyantha</name>
    <name type="common">malo sina</name>
    <dbReference type="NCBI Taxonomy" id="4533"/>
    <lineage>
        <taxon>Eukaryota</taxon>
        <taxon>Viridiplantae</taxon>
        <taxon>Streptophyta</taxon>
        <taxon>Embryophyta</taxon>
        <taxon>Tracheophyta</taxon>
        <taxon>Spermatophyta</taxon>
        <taxon>Magnoliopsida</taxon>
        <taxon>Liliopsida</taxon>
        <taxon>Poales</taxon>
        <taxon>Poaceae</taxon>
        <taxon>BOP clade</taxon>
        <taxon>Oryzoideae</taxon>
        <taxon>Oryzeae</taxon>
        <taxon>Oryzinae</taxon>
        <taxon>Oryza</taxon>
    </lineage>
</organism>
<feature type="domain" description="Protein kinase" evidence="6">
    <location>
        <begin position="98"/>
        <end position="507"/>
    </location>
</feature>
<reference evidence="7" key="2">
    <citation type="submission" date="2013-04" db="UniProtKB">
        <authorList>
            <consortium name="EnsemblPlants"/>
        </authorList>
    </citation>
    <scope>IDENTIFICATION</scope>
</reference>
<protein>
    <recommendedName>
        <fullName evidence="6">Protein kinase domain-containing protein</fullName>
    </recommendedName>
</protein>
<evidence type="ECO:0000313" key="7">
    <source>
        <dbReference type="EnsemblPlants" id="OB05G33890.1"/>
    </source>
</evidence>
<dbReference type="GO" id="GO:0004672">
    <property type="term" value="F:protein kinase activity"/>
    <property type="evidence" value="ECO:0007669"/>
    <property type="project" value="InterPro"/>
</dbReference>
<dbReference type="HOGENOM" id="CLU_537907_0_0_1"/>
<evidence type="ECO:0000259" key="6">
    <source>
        <dbReference type="PROSITE" id="PS50011"/>
    </source>
</evidence>
<dbReference type="PROSITE" id="PS50011">
    <property type="entry name" value="PROTEIN_KINASE_DOM"/>
    <property type="match status" value="1"/>
</dbReference>
<dbReference type="InterPro" id="IPR008271">
    <property type="entry name" value="Ser/Thr_kinase_AS"/>
</dbReference>
<dbReference type="PANTHER" id="PTHR47983:SF3">
    <property type="entry name" value="OS05G0135800 PROTEIN"/>
    <property type="match status" value="1"/>
</dbReference>
<name>J3M9W5_ORYBR</name>
<dbReference type="Gene3D" id="1.10.510.10">
    <property type="entry name" value="Transferase(Phosphotransferase) domain 1"/>
    <property type="match status" value="2"/>
</dbReference>
<dbReference type="Pfam" id="PF03478">
    <property type="entry name" value="Beta-prop_KIB1-4"/>
    <property type="match status" value="1"/>
</dbReference>
<dbReference type="PROSITE" id="PS00108">
    <property type="entry name" value="PROTEIN_KINASE_ST"/>
    <property type="match status" value="1"/>
</dbReference>
<keyword evidence="4" id="KW-0418">Kinase</keyword>
<evidence type="ECO:0000256" key="1">
    <source>
        <dbReference type="ARBA" id="ARBA00022553"/>
    </source>
</evidence>
<evidence type="ECO:0000256" key="4">
    <source>
        <dbReference type="ARBA" id="ARBA00022777"/>
    </source>
</evidence>
<reference evidence="7" key="1">
    <citation type="journal article" date="2013" name="Nat. Commun.">
        <title>Whole-genome sequencing of Oryza brachyantha reveals mechanisms underlying Oryza genome evolution.</title>
        <authorList>
            <person name="Chen J."/>
            <person name="Huang Q."/>
            <person name="Gao D."/>
            <person name="Wang J."/>
            <person name="Lang Y."/>
            <person name="Liu T."/>
            <person name="Li B."/>
            <person name="Bai Z."/>
            <person name="Luis Goicoechea J."/>
            <person name="Liang C."/>
            <person name="Chen C."/>
            <person name="Zhang W."/>
            <person name="Sun S."/>
            <person name="Liao Y."/>
            <person name="Zhang X."/>
            <person name="Yang L."/>
            <person name="Song C."/>
            <person name="Wang M."/>
            <person name="Shi J."/>
            <person name="Liu G."/>
            <person name="Liu J."/>
            <person name="Zhou H."/>
            <person name="Zhou W."/>
            <person name="Yu Q."/>
            <person name="An N."/>
            <person name="Chen Y."/>
            <person name="Cai Q."/>
            <person name="Wang B."/>
            <person name="Liu B."/>
            <person name="Min J."/>
            <person name="Huang Y."/>
            <person name="Wu H."/>
            <person name="Li Z."/>
            <person name="Zhang Y."/>
            <person name="Yin Y."/>
            <person name="Song W."/>
            <person name="Jiang J."/>
            <person name="Jackson S.A."/>
            <person name="Wing R.A."/>
            <person name="Wang J."/>
            <person name="Chen M."/>
        </authorList>
    </citation>
    <scope>NUCLEOTIDE SEQUENCE [LARGE SCALE GENOMIC DNA]</scope>
    <source>
        <strain evidence="7">cv. IRGC 101232</strain>
    </source>
</reference>
<proteinExistence type="predicted"/>
<dbReference type="InterPro" id="IPR000719">
    <property type="entry name" value="Prot_kinase_dom"/>
</dbReference>
<dbReference type="InterPro" id="IPR011009">
    <property type="entry name" value="Kinase-like_dom_sf"/>
</dbReference>
<dbReference type="Gramene" id="OB05G33890.1">
    <property type="protein sequence ID" value="OB05G33890.1"/>
    <property type="gene ID" value="OB05G33890"/>
</dbReference>
<dbReference type="PANTHER" id="PTHR47983">
    <property type="entry name" value="PTO-INTERACTING PROTEIN 1-LIKE"/>
    <property type="match status" value="1"/>
</dbReference>
<dbReference type="InterPro" id="IPR052101">
    <property type="entry name" value="Plant_StressResp_Kinase"/>
</dbReference>
<keyword evidence="8" id="KW-1185">Reference proteome</keyword>
<keyword evidence="3" id="KW-0547">Nucleotide-binding</keyword>
<dbReference type="GO" id="GO:0005524">
    <property type="term" value="F:ATP binding"/>
    <property type="evidence" value="ECO:0007669"/>
    <property type="project" value="UniProtKB-KW"/>
</dbReference>
<accession>J3M9W5</accession>
<dbReference type="EnsemblPlants" id="OB05G33890.1">
    <property type="protein sequence ID" value="OB05G33890.1"/>
    <property type="gene ID" value="OB05G33890"/>
</dbReference>
<keyword evidence="5" id="KW-0067">ATP-binding</keyword>
<dbReference type="SUPFAM" id="SSF56112">
    <property type="entry name" value="Protein kinase-like (PK-like)"/>
    <property type="match status" value="1"/>
</dbReference>
<dbReference type="AlphaFoldDB" id="J3M9W5"/>
<keyword evidence="1" id="KW-0597">Phosphoprotein</keyword>
<evidence type="ECO:0000256" key="2">
    <source>
        <dbReference type="ARBA" id="ARBA00022679"/>
    </source>
</evidence>
<dbReference type="eggNOG" id="KOG1187">
    <property type="taxonomic scope" value="Eukaryota"/>
</dbReference>
<evidence type="ECO:0000256" key="5">
    <source>
        <dbReference type="ARBA" id="ARBA00022840"/>
    </source>
</evidence>
<dbReference type="Proteomes" id="UP000006038">
    <property type="component" value="Chromosome 5"/>
</dbReference>
<keyword evidence="2" id="KW-0808">Transferase</keyword>
<dbReference type="Pfam" id="PF00069">
    <property type="entry name" value="Pkinase"/>
    <property type="match status" value="1"/>
</dbReference>
<evidence type="ECO:0000256" key="3">
    <source>
        <dbReference type="ARBA" id="ARBA00022741"/>
    </source>
</evidence>